<dbReference type="Pfam" id="PF16868">
    <property type="entry name" value="NMT1_3"/>
    <property type="match status" value="1"/>
</dbReference>
<organism evidence="1 2">
    <name type="scientific">Vineibacter terrae</name>
    <dbReference type="NCBI Taxonomy" id="2586908"/>
    <lineage>
        <taxon>Bacteria</taxon>
        <taxon>Pseudomonadati</taxon>
        <taxon>Pseudomonadota</taxon>
        <taxon>Alphaproteobacteria</taxon>
        <taxon>Hyphomicrobiales</taxon>
        <taxon>Vineibacter</taxon>
    </lineage>
</organism>
<dbReference type="EMBL" id="VDUZ01000018">
    <property type="protein sequence ID" value="TXL74441.1"/>
    <property type="molecule type" value="Genomic_DNA"/>
</dbReference>
<evidence type="ECO:0000313" key="2">
    <source>
        <dbReference type="Proteomes" id="UP000321638"/>
    </source>
</evidence>
<name>A0A5C8PL19_9HYPH</name>
<dbReference type="OrthoDB" id="8477520at2"/>
<dbReference type="Gene3D" id="3.40.190.10">
    <property type="entry name" value="Periplasmic binding protein-like II"/>
    <property type="match status" value="2"/>
</dbReference>
<dbReference type="InterPro" id="IPR011852">
    <property type="entry name" value="TRAP_TAXI"/>
</dbReference>
<gene>
    <name evidence="1" type="ORF">FHP25_16890</name>
</gene>
<dbReference type="SUPFAM" id="SSF53850">
    <property type="entry name" value="Periplasmic binding protein-like II"/>
    <property type="match status" value="1"/>
</dbReference>
<accession>A0A5C8PL19</accession>
<protein>
    <submittedName>
        <fullName evidence="1">TAXI family TRAP transporter solute-binding subunit</fullName>
    </submittedName>
</protein>
<dbReference type="PANTHER" id="PTHR42941">
    <property type="entry name" value="SLL1037 PROTEIN"/>
    <property type="match status" value="1"/>
</dbReference>
<sequence>MAFRHGHVIGMRYMQWLNALSLPSPRCTVPPRCVPQRPSVFSRRHFFASTLAATVPYGAPLRAQPVVEHHFLIGAGPIGGTYFPVAGLIATAISNPPGGRPCEAGGNCGVPGLVADALATQGSVENLRKIADGSMESGLAQADVALAAYKGEDAFTGRALSGLRAMANLFPETVHVVIRRGSGLESIADLRGHTVSLGERESGALSISQRLLSAFGVGRRDIDALYLSPQAASGRLREGTIDAFIMIAGQPAPLLSAMAQQSPIDLLPVPAPVVERMRETQPDITETTVAAGLYDGIDAHPSIAVNAQWLVAERVDPDIVYGSLRALFHPAMRGRLDRGSPSAAAIRVETALDGLTVPLHPGATRFYKERGLIKD</sequence>
<dbReference type="AlphaFoldDB" id="A0A5C8PL19"/>
<dbReference type="NCBIfam" id="TIGR02122">
    <property type="entry name" value="TRAP_TAXI"/>
    <property type="match status" value="1"/>
</dbReference>
<keyword evidence="2" id="KW-1185">Reference proteome</keyword>
<dbReference type="PANTHER" id="PTHR42941:SF1">
    <property type="entry name" value="SLL1037 PROTEIN"/>
    <property type="match status" value="1"/>
</dbReference>
<evidence type="ECO:0000313" key="1">
    <source>
        <dbReference type="EMBL" id="TXL74441.1"/>
    </source>
</evidence>
<dbReference type="RefSeq" id="WP_147848120.1">
    <property type="nucleotide sequence ID" value="NZ_VDUZ01000018.1"/>
</dbReference>
<dbReference type="CDD" id="cd13520">
    <property type="entry name" value="PBP2_TAXI_TRAP"/>
    <property type="match status" value="1"/>
</dbReference>
<proteinExistence type="predicted"/>
<reference evidence="1 2" key="1">
    <citation type="submission" date="2019-06" db="EMBL/GenBank/DDBJ databases">
        <title>New taxonomy in bacterial strain CC-CFT640, isolated from vineyard.</title>
        <authorList>
            <person name="Lin S.-Y."/>
            <person name="Tsai C.-F."/>
            <person name="Young C.-C."/>
        </authorList>
    </citation>
    <scope>NUCLEOTIDE SEQUENCE [LARGE SCALE GENOMIC DNA]</scope>
    <source>
        <strain evidence="1 2">CC-CFT640</strain>
    </source>
</reference>
<comment type="caution">
    <text evidence="1">The sequence shown here is derived from an EMBL/GenBank/DDBJ whole genome shotgun (WGS) entry which is preliminary data.</text>
</comment>
<dbReference type="Proteomes" id="UP000321638">
    <property type="component" value="Unassembled WGS sequence"/>
</dbReference>